<dbReference type="EMBL" id="KN834806">
    <property type="protein sequence ID" value="KIK55458.1"/>
    <property type="molecule type" value="Genomic_DNA"/>
</dbReference>
<feature type="domain" description="DUF7918" evidence="2">
    <location>
        <begin position="8"/>
        <end position="207"/>
    </location>
</feature>
<protein>
    <recommendedName>
        <fullName evidence="2">DUF7918 domain-containing protein</fullName>
    </recommendedName>
</protein>
<dbReference type="Pfam" id="PF25534">
    <property type="entry name" value="DUF7918"/>
    <property type="match status" value="1"/>
</dbReference>
<evidence type="ECO:0000259" key="2">
    <source>
        <dbReference type="Pfam" id="PF25534"/>
    </source>
</evidence>
<evidence type="ECO:0000313" key="4">
    <source>
        <dbReference type="Proteomes" id="UP000053593"/>
    </source>
</evidence>
<gene>
    <name evidence="3" type="ORF">GYMLUDRAFT_87643</name>
</gene>
<dbReference type="HOGENOM" id="CLU_060356_3_1_1"/>
<feature type="region of interest" description="Disordered" evidence="1">
    <location>
        <begin position="203"/>
        <end position="235"/>
    </location>
</feature>
<dbReference type="InterPro" id="IPR057678">
    <property type="entry name" value="DUF7918"/>
</dbReference>
<dbReference type="PANTHER" id="PTHR36223:SF1">
    <property type="entry name" value="TRANSCRIPTION ELONGATION FACTOR EAF N-TERMINAL DOMAIN-CONTAINING PROTEIN"/>
    <property type="match status" value="1"/>
</dbReference>
<sequence>MPTFKSFSASIVVEGKHLNEYNVETSSNANGLTIVTCWIPSEAGKKYEVNWTDSYFKHPSDGQVYVDGHYCGGKVLRRKNEIMNQKGIRESPTSVKLFQFSLLNMTDNDETSMIDMPRDIGQIKLRIQYWQLPKAGDGGLYKGQSVPSEQIFNEKAKKGIDHQTRFFETATTKPAYNVGGKALGKCFLEFHFRYRPLDVLRAHGIAPPPPPSAASPASQSGLGKRRRSPVHEDLKPQVAEVIEILDDEDEDPRKEIARLQARLDELRTRHPDTRDRKKIKHDPDAIRVKMEHPMSGPLFIDLT</sequence>
<keyword evidence="4" id="KW-1185">Reference proteome</keyword>
<accession>A0A0D0CK91</accession>
<organism evidence="3 4">
    <name type="scientific">Collybiopsis luxurians FD-317 M1</name>
    <dbReference type="NCBI Taxonomy" id="944289"/>
    <lineage>
        <taxon>Eukaryota</taxon>
        <taxon>Fungi</taxon>
        <taxon>Dikarya</taxon>
        <taxon>Basidiomycota</taxon>
        <taxon>Agaricomycotina</taxon>
        <taxon>Agaricomycetes</taxon>
        <taxon>Agaricomycetidae</taxon>
        <taxon>Agaricales</taxon>
        <taxon>Marasmiineae</taxon>
        <taxon>Omphalotaceae</taxon>
        <taxon>Collybiopsis</taxon>
        <taxon>Collybiopsis luxurians</taxon>
    </lineage>
</organism>
<evidence type="ECO:0000256" key="1">
    <source>
        <dbReference type="SAM" id="MobiDB-lite"/>
    </source>
</evidence>
<dbReference type="Proteomes" id="UP000053593">
    <property type="component" value="Unassembled WGS sequence"/>
</dbReference>
<dbReference type="OrthoDB" id="3364132at2759"/>
<reference evidence="3 4" key="1">
    <citation type="submission" date="2014-04" db="EMBL/GenBank/DDBJ databases">
        <title>Evolutionary Origins and Diversification of the Mycorrhizal Mutualists.</title>
        <authorList>
            <consortium name="DOE Joint Genome Institute"/>
            <consortium name="Mycorrhizal Genomics Consortium"/>
            <person name="Kohler A."/>
            <person name="Kuo A."/>
            <person name="Nagy L.G."/>
            <person name="Floudas D."/>
            <person name="Copeland A."/>
            <person name="Barry K.W."/>
            <person name="Cichocki N."/>
            <person name="Veneault-Fourrey C."/>
            <person name="LaButti K."/>
            <person name="Lindquist E.A."/>
            <person name="Lipzen A."/>
            <person name="Lundell T."/>
            <person name="Morin E."/>
            <person name="Murat C."/>
            <person name="Riley R."/>
            <person name="Ohm R."/>
            <person name="Sun H."/>
            <person name="Tunlid A."/>
            <person name="Henrissat B."/>
            <person name="Grigoriev I.V."/>
            <person name="Hibbett D.S."/>
            <person name="Martin F."/>
        </authorList>
    </citation>
    <scope>NUCLEOTIDE SEQUENCE [LARGE SCALE GENOMIC DNA]</scope>
    <source>
        <strain evidence="3 4">FD-317 M1</strain>
    </source>
</reference>
<name>A0A0D0CK91_9AGAR</name>
<evidence type="ECO:0000313" key="3">
    <source>
        <dbReference type="EMBL" id="KIK55458.1"/>
    </source>
</evidence>
<dbReference type="AlphaFoldDB" id="A0A0D0CK91"/>
<dbReference type="PANTHER" id="PTHR36223">
    <property type="entry name" value="BETA-LACTAMASE-TYPE TRANSPEPTIDASE FOLD DOMAIN CONTAINING PROTEIN"/>
    <property type="match status" value="1"/>
</dbReference>
<proteinExistence type="predicted"/>